<dbReference type="Proteomes" id="UP001140293">
    <property type="component" value="Unassembled WGS sequence"/>
</dbReference>
<gene>
    <name evidence="3" type="ORF">H7I41_05550</name>
</gene>
<evidence type="ECO:0000313" key="3">
    <source>
        <dbReference type="EMBL" id="MCV7169387.1"/>
    </source>
</evidence>
<dbReference type="InterPro" id="IPR005693">
    <property type="entry name" value="Mce"/>
</dbReference>
<protein>
    <submittedName>
        <fullName evidence="3">MCE family protein</fullName>
    </submittedName>
</protein>
<dbReference type="AlphaFoldDB" id="A0A9X2Y7H6"/>
<dbReference type="GO" id="GO:0051701">
    <property type="term" value="P:biological process involved in interaction with host"/>
    <property type="evidence" value="ECO:0007669"/>
    <property type="project" value="TreeGrafter"/>
</dbReference>
<dbReference type="Pfam" id="PF02470">
    <property type="entry name" value="MlaD"/>
    <property type="match status" value="1"/>
</dbReference>
<organism evidence="3 4">
    <name type="scientific">[Mycobacterium] manitobense</name>
    <dbReference type="NCBI Taxonomy" id="190147"/>
    <lineage>
        <taxon>Bacteria</taxon>
        <taxon>Bacillati</taxon>
        <taxon>Actinomycetota</taxon>
        <taxon>Actinomycetes</taxon>
        <taxon>Mycobacteriales</taxon>
        <taxon>Mycobacteriaceae</taxon>
        <taxon>Mycolicibacterium</taxon>
    </lineage>
</organism>
<dbReference type="InterPro" id="IPR024516">
    <property type="entry name" value="Mce_C"/>
</dbReference>
<dbReference type="PANTHER" id="PTHR33371">
    <property type="entry name" value="INTERMEMBRANE PHOSPHOLIPID TRANSPORT SYSTEM BINDING PROTEIN MLAD-RELATED"/>
    <property type="match status" value="1"/>
</dbReference>
<evidence type="ECO:0000259" key="2">
    <source>
        <dbReference type="Pfam" id="PF11887"/>
    </source>
</evidence>
<dbReference type="EMBL" id="JACKSJ010000043">
    <property type="protein sequence ID" value="MCV7169387.1"/>
    <property type="molecule type" value="Genomic_DNA"/>
</dbReference>
<evidence type="ECO:0000259" key="1">
    <source>
        <dbReference type="Pfam" id="PF02470"/>
    </source>
</evidence>
<feature type="domain" description="Mce/MlaD" evidence="1">
    <location>
        <begin position="37"/>
        <end position="111"/>
    </location>
</feature>
<dbReference type="Pfam" id="PF11887">
    <property type="entry name" value="Mce4_CUP1"/>
    <property type="match status" value="1"/>
</dbReference>
<sequence length="341" mass="36725">MNRSGWTMVKFGAFAAVMVVLTAALFLTFSQFRSGSTNSYSAVFTDVSSLKTGDSVRVSGIRMGTVSKIALQSDKTVVVNFDADRKVVLTSGTKVAVRYLNLVGDRYLELVDAPGASQLLAAGAQIPRERTEPALDLDVLLGGLKPVIRGLNPQDVNALTSSLIQIFQGQGGTLESILSKTSSFSTAIADRHEAVERLIDNLNTVAATLADDGPRFSESIDRLHKLVEGLSADRDPIGTAIEALETGTASVADLLTQARPPLKGTVDELNRLAPLLDEDKELLDTALQKAPNNYRKLVRLGAYGSFINYYICAVSFRASDLQGRTVVFPWIKQDTGRCAEP</sequence>
<accession>A0A9X2Y7H6</accession>
<reference evidence="3" key="2">
    <citation type="journal article" date="2022" name="BMC Genomics">
        <title>Comparative genome analysis of mycobacteria focusing on tRNA and non-coding RNA.</title>
        <authorList>
            <person name="Behra P.R.K."/>
            <person name="Pettersson B.M.F."/>
            <person name="Ramesh M."/>
            <person name="Das S."/>
            <person name="Dasgupta S."/>
            <person name="Kirsebom L.A."/>
        </authorList>
    </citation>
    <scope>NUCLEOTIDE SEQUENCE</scope>
    <source>
        <strain evidence="3">DSM 44615</strain>
    </source>
</reference>
<dbReference type="GO" id="GO:0005576">
    <property type="term" value="C:extracellular region"/>
    <property type="evidence" value="ECO:0007669"/>
    <property type="project" value="TreeGrafter"/>
</dbReference>
<dbReference type="RefSeq" id="WP_264011577.1">
    <property type="nucleotide sequence ID" value="NZ_JACKSJ010000043.1"/>
</dbReference>
<keyword evidence="4" id="KW-1185">Reference proteome</keyword>
<dbReference type="NCBIfam" id="TIGR00996">
    <property type="entry name" value="Mtu_fam_mce"/>
    <property type="match status" value="1"/>
</dbReference>
<reference evidence="3" key="1">
    <citation type="submission" date="2020-07" db="EMBL/GenBank/DDBJ databases">
        <authorList>
            <person name="Pettersson B.M.F."/>
            <person name="Behra P.R.K."/>
            <person name="Ramesh M."/>
            <person name="Das S."/>
            <person name="Dasgupta S."/>
            <person name="Kirsebom L.A."/>
        </authorList>
    </citation>
    <scope>NUCLEOTIDE SEQUENCE</scope>
    <source>
        <strain evidence="3">DSM 44615</strain>
    </source>
</reference>
<comment type="caution">
    <text evidence="3">The sequence shown here is derived from an EMBL/GenBank/DDBJ whole genome shotgun (WGS) entry which is preliminary data.</text>
</comment>
<dbReference type="InterPro" id="IPR052336">
    <property type="entry name" value="MlaD_Phospholipid_Transporter"/>
</dbReference>
<feature type="domain" description="Mammalian cell entry C-terminal" evidence="2">
    <location>
        <begin position="118"/>
        <end position="313"/>
    </location>
</feature>
<dbReference type="PANTHER" id="PTHR33371:SF17">
    <property type="entry name" value="MCE-FAMILY PROTEIN MCE1B"/>
    <property type="match status" value="1"/>
</dbReference>
<evidence type="ECO:0000313" key="4">
    <source>
        <dbReference type="Proteomes" id="UP001140293"/>
    </source>
</evidence>
<name>A0A9X2Y7H6_9MYCO</name>
<proteinExistence type="predicted"/>
<dbReference type="InterPro" id="IPR003399">
    <property type="entry name" value="Mce/MlaD"/>
</dbReference>